<evidence type="ECO:0000259" key="2">
    <source>
        <dbReference type="PROSITE" id="PS51465"/>
    </source>
</evidence>
<dbReference type="GO" id="GO:0030154">
    <property type="term" value="P:cell differentiation"/>
    <property type="evidence" value="ECO:0007669"/>
    <property type="project" value="TreeGrafter"/>
</dbReference>
<dbReference type="PANTHER" id="PTHR10913:SF9">
    <property type="entry name" value="FOLLISTATIN-RELATED PROTEIN 4"/>
    <property type="match status" value="1"/>
</dbReference>
<proteinExistence type="predicted"/>
<dbReference type="PROSITE" id="PS51465">
    <property type="entry name" value="KAZAL_2"/>
    <property type="match status" value="1"/>
</dbReference>
<name>S7MSN6_MYOBR</name>
<dbReference type="InterPro" id="IPR036058">
    <property type="entry name" value="Kazal_dom_sf"/>
</dbReference>
<dbReference type="SUPFAM" id="SSF100895">
    <property type="entry name" value="Kazal-type serine protease inhibitors"/>
    <property type="match status" value="1"/>
</dbReference>
<dbReference type="eggNOG" id="ENOG502QPNV">
    <property type="taxonomic scope" value="Eukaryota"/>
</dbReference>
<dbReference type="InterPro" id="IPR002350">
    <property type="entry name" value="Kazal_dom"/>
</dbReference>
<evidence type="ECO:0000313" key="4">
    <source>
        <dbReference type="Proteomes" id="UP000052978"/>
    </source>
</evidence>
<gene>
    <name evidence="3" type="ORF">D623_10032581</name>
</gene>
<dbReference type="EMBL" id="KE162186">
    <property type="protein sequence ID" value="EPQ07371.1"/>
    <property type="molecule type" value="Genomic_DNA"/>
</dbReference>
<dbReference type="GO" id="GO:0030510">
    <property type="term" value="P:regulation of BMP signaling pathway"/>
    <property type="evidence" value="ECO:0007669"/>
    <property type="project" value="TreeGrafter"/>
</dbReference>
<reference evidence="3 4" key="1">
    <citation type="journal article" date="2013" name="Nat. Commun.">
        <title>Genome analysis reveals insights into physiology and longevity of the Brandt's bat Myotis brandtii.</title>
        <authorList>
            <person name="Seim I."/>
            <person name="Fang X."/>
            <person name="Xiong Z."/>
            <person name="Lobanov A.V."/>
            <person name="Huang Z."/>
            <person name="Ma S."/>
            <person name="Feng Y."/>
            <person name="Turanov A.A."/>
            <person name="Zhu Y."/>
            <person name="Lenz T.L."/>
            <person name="Gerashchenko M.V."/>
            <person name="Fan D."/>
            <person name="Hee Yim S."/>
            <person name="Yao X."/>
            <person name="Jordan D."/>
            <person name="Xiong Y."/>
            <person name="Ma Y."/>
            <person name="Lyapunov A.N."/>
            <person name="Chen G."/>
            <person name="Kulakova O.I."/>
            <person name="Sun Y."/>
            <person name="Lee S.G."/>
            <person name="Bronson R.T."/>
            <person name="Moskalev A.A."/>
            <person name="Sunyaev S.R."/>
            <person name="Zhang G."/>
            <person name="Krogh A."/>
            <person name="Wang J."/>
            <person name="Gladyshev V.N."/>
        </authorList>
    </citation>
    <scope>NUCLEOTIDE SEQUENCE [LARGE SCALE GENOMIC DNA]</scope>
</reference>
<dbReference type="CDD" id="cd00104">
    <property type="entry name" value="KAZAL_FS"/>
    <property type="match status" value="1"/>
</dbReference>
<feature type="domain" description="Kazal-like" evidence="2">
    <location>
        <begin position="56"/>
        <end position="110"/>
    </location>
</feature>
<dbReference type="GO" id="GO:0005615">
    <property type="term" value="C:extracellular space"/>
    <property type="evidence" value="ECO:0007669"/>
    <property type="project" value="TreeGrafter"/>
</dbReference>
<evidence type="ECO:0000313" key="3">
    <source>
        <dbReference type="EMBL" id="EPQ07371.1"/>
    </source>
</evidence>
<accession>S7MSN6</accession>
<protein>
    <submittedName>
        <fullName evidence="3">Follistatin-related protein 4</fullName>
    </submittedName>
</protein>
<dbReference type="FunFam" id="3.30.60.30:FF:000007">
    <property type="entry name" value="follistatin-related protein 5 isoform X1"/>
    <property type="match status" value="1"/>
</dbReference>
<dbReference type="AlphaFoldDB" id="S7MSN6"/>
<keyword evidence="1" id="KW-1015">Disulfide bond</keyword>
<organism evidence="3 4">
    <name type="scientific">Myotis brandtii</name>
    <name type="common">Brandt's bat</name>
    <dbReference type="NCBI Taxonomy" id="109478"/>
    <lineage>
        <taxon>Eukaryota</taxon>
        <taxon>Metazoa</taxon>
        <taxon>Chordata</taxon>
        <taxon>Craniata</taxon>
        <taxon>Vertebrata</taxon>
        <taxon>Euteleostomi</taxon>
        <taxon>Mammalia</taxon>
        <taxon>Eutheria</taxon>
        <taxon>Laurasiatheria</taxon>
        <taxon>Chiroptera</taxon>
        <taxon>Yangochiroptera</taxon>
        <taxon>Vespertilionidae</taxon>
        <taxon>Myotis</taxon>
    </lineage>
</organism>
<dbReference type="Pfam" id="PF07648">
    <property type="entry name" value="Kazal_2"/>
    <property type="match status" value="1"/>
</dbReference>
<sequence length="128" mass="14413">MREKLPQKVNTASERITELRSFEVTRREGPSDHDWLRSSCGKKLCGRGSRCTLSRETGEPECRCLEACKPSYVPVCGSDGRFYENHCELYRAACLLKKKIVIAHSKDCFLKGSVVATCPRRAGSREAQ</sequence>
<evidence type="ECO:0000256" key="1">
    <source>
        <dbReference type="ARBA" id="ARBA00023157"/>
    </source>
</evidence>
<keyword evidence="4" id="KW-1185">Reference proteome</keyword>
<dbReference type="InterPro" id="IPR050653">
    <property type="entry name" value="Prot_Inhib_GrowthFact_Antg"/>
</dbReference>
<dbReference type="PANTHER" id="PTHR10913">
    <property type="entry name" value="FOLLISTATIN-RELATED"/>
    <property type="match status" value="1"/>
</dbReference>
<dbReference type="Proteomes" id="UP000052978">
    <property type="component" value="Unassembled WGS sequence"/>
</dbReference>
<dbReference type="SMART" id="SM00280">
    <property type="entry name" value="KAZAL"/>
    <property type="match status" value="1"/>
</dbReference>
<dbReference type="Gene3D" id="3.30.60.30">
    <property type="match status" value="1"/>
</dbReference>